<accession>A0AAN9FAE7</accession>
<evidence type="ECO:0000256" key="2">
    <source>
        <dbReference type="ARBA" id="ARBA00008274"/>
    </source>
</evidence>
<proteinExistence type="inferred from homology"/>
<dbReference type="GO" id="GO:0016020">
    <property type="term" value="C:membrane"/>
    <property type="evidence" value="ECO:0007669"/>
    <property type="project" value="UniProtKB-SubCell"/>
</dbReference>
<evidence type="ECO:0000256" key="1">
    <source>
        <dbReference type="ARBA" id="ARBA00004370"/>
    </source>
</evidence>
<comment type="similarity">
    <text evidence="2">Belongs to the SecE/SEC61-gamma family.</text>
</comment>
<keyword evidence="4 9" id="KW-0812">Transmembrane</keyword>
<comment type="subcellular location">
    <subcellularLocation>
        <location evidence="1">Membrane</location>
    </subcellularLocation>
</comment>
<feature type="transmembrane region" description="Helical" evidence="9">
    <location>
        <begin position="123"/>
        <end position="152"/>
    </location>
</feature>
<evidence type="ECO:0000256" key="4">
    <source>
        <dbReference type="ARBA" id="ARBA00022692"/>
    </source>
</evidence>
<dbReference type="PANTHER" id="PTHR37247:SF1">
    <property type="entry name" value="TRANSMEMBRANE PROTEIN"/>
    <property type="match status" value="1"/>
</dbReference>
<keyword evidence="3" id="KW-0813">Transport</keyword>
<dbReference type="GO" id="GO:0006605">
    <property type="term" value="P:protein targeting"/>
    <property type="evidence" value="ECO:0007669"/>
    <property type="project" value="InterPro"/>
</dbReference>
<keyword evidence="11" id="KW-1185">Reference proteome</keyword>
<gene>
    <name evidence="10" type="ORF">RJT34_27814</name>
</gene>
<dbReference type="InterPro" id="IPR001901">
    <property type="entry name" value="Translocase_SecE/Sec61-g"/>
</dbReference>
<evidence type="ECO:0000256" key="8">
    <source>
        <dbReference type="ARBA" id="ARBA00023136"/>
    </source>
</evidence>
<evidence type="ECO:0000313" key="11">
    <source>
        <dbReference type="Proteomes" id="UP001359559"/>
    </source>
</evidence>
<dbReference type="Proteomes" id="UP001359559">
    <property type="component" value="Unassembled WGS sequence"/>
</dbReference>
<keyword evidence="5" id="KW-0653">Protein transport</keyword>
<dbReference type="AlphaFoldDB" id="A0AAN9FAE7"/>
<evidence type="ECO:0000256" key="5">
    <source>
        <dbReference type="ARBA" id="ARBA00022927"/>
    </source>
</evidence>
<dbReference type="InterPro" id="IPR038379">
    <property type="entry name" value="SecE_sf"/>
</dbReference>
<evidence type="ECO:0000256" key="7">
    <source>
        <dbReference type="ARBA" id="ARBA00023010"/>
    </source>
</evidence>
<keyword evidence="6 9" id="KW-1133">Transmembrane helix</keyword>
<reference evidence="10 11" key="1">
    <citation type="submission" date="2024-01" db="EMBL/GenBank/DDBJ databases">
        <title>The genomes of 5 underutilized Papilionoideae crops provide insights into root nodulation and disease resistance.</title>
        <authorList>
            <person name="Yuan L."/>
        </authorList>
    </citation>
    <scope>NUCLEOTIDE SEQUENCE [LARGE SCALE GENOMIC DNA]</scope>
    <source>
        <strain evidence="10">LY-2023</strain>
        <tissue evidence="10">Leaf</tissue>
    </source>
</reference>
<evidence type="ECO:0000313" key="10">
    <source>
        <dbReference type="EMBL" id="KAK7271700.1"/>
    </source>
</evidence>
<name>A0AAN9FAE7_CLITE</name>
<comment type="caution">
    <text evidence="10">The sequence shown here is derived from an EMBL/GenBank/DDBJ whole genome shotgun (WGS) entry which is preliminary data.</text>
</comment>
<evidence type="ECO:0000256" key="3">
    <source>
        <dbReference type="ARBA" id="ARBA00022448"/>
    </source>
</evidence>
<keyword evidence="7" id="KW-0811">Translocation</keyword>
<keyword evidence="8 9" id="KW-0472">Membrane</keyword>
<dbReference type="PANTHER" id="PTHR37247">
    <property type="entry name" value="TRANSMEMBRANE PROTEIN"/>
    <property type="match status" value="1"/>
</dbReference>
<dbReference type="GO" id="GO:0006886">
    <property type="term" value="P:intracellular protein transport"/>
    <property type="evidence" value="ECO:0007669"/>
    <property type="project" value="InterPro"/>
</dbReference>
<dbReference type="EMBL" id="JAYKXN010000007">
    <property type="protein sequence ID" value="KAK7271700.1"/>
    <property type="molecule type" value="Genomic_DNA"/>
</dbReference>
<organism evidence="10 11">
    <name type="scientific">Clitoria ternatea</name>
    <name type="common">Butterfly pea</name>
    <dbReference type="NCBI Taxonomy" id="43366"/>
    <lineage>
        <taxon>Eukaryota</taxon>
        <taxon>Viridiplantae</taxon>
        <taxon>Streptophyta</taxon>
        <taxon>Embryophyta</taxon>
        <taxon>Tracheophyta</taxon>
        <taxon>Spermatophyta</taxon>
        <taxon>Magnoliopsida</taxon>
        <taxon>eudicotyledons</taxon>
        <taxon>Gunneridae</taxon>
        <taxon>Pentapetalae</taxon>
        <taxon>rosids</taxon>
        <taxon>fabids</taxon>
        <taxon>Fabales</taxon>
        <taxon>Fabaceae</taxon>
        <taxon>Papilionoideae</taxon>
        <taxon>50 kb inversion clade</taxon>
        <taxon>NPAAA clade</taxon>
        <taxon>indigoferoid/millettioid clade</taxon>
        <taxon>Phaseoleae</taxon>
        <taxon>Clitoria</taxon>
    </lineage>
</organism>
<dbReference type="Gene3D" id="1.20.5.1030">
    <property type="entry name" value="Preprotein translocase secy subunit"/>
    <property type="match status" value="1"/>
</dbReference>
<protein>
    <submittedName>
        <fullName evidence="10">Uncharacterized protein</fullName>
    </submittedName>
</protein>
<evidence type="ECO:0000256" key="9">
    <source>
        <dbReference type="SAM" id="Phobius"/>
    </source>
</evidence>
<dbReference type="Pfam" id="PF00584">
    <property type="entry name" value="SecE"/>
    <property type="match status" value="1"/>
</dbReference>
<evidence type="ECO:0000256" key="6">
    <source>
        <dbReference type="ARBA" id="ARBA00022989"/>
    </source>
</evidence>
<sequence>MAILSVLPANYSGFLHQATPFLPLKFPVRVDYHRNISLKPNMIFGMKIKQKYANHVCTKFLTSVARNDNHVSYDDDFPQEPFLLTLVKEAIWGLKYLFVFLAEQPSQLKYIEWPSFSNTLRTAVLTLVLVALLIVALSSVDSALCFLLALALRKSP</sequence>